<comment type="caution">
    <text evidence="11">The sequence shown here is derived from an EMBL/GenBank/DDBJ whole genome shotgun (WGS) entry which is preliminary data.</text>
</comment>
<feature type="transmembrane region" description="Helical" evidence="8">
    <location>
        <begin position="119"/>
        <end position="139"/>
    </location>
</feature>
<dbReference type="CDD" id="cd01948">
    <property type="entry name" value="EAL"/>
    <property type="match status" value="1"/>
</dbReference>
<gene>
    <name evidence="11" type="primary">licC</name>
    <name evidence="11" type="ORF">DSM106044_02968</name>
</gene>
<protein>
    <submittedName>
        <fullName evidence="11">PTS system lichenan-specific EIIC component</fullName>
    </submittedName>
</protein>
<dbReference type="AlphaFoldDB" id="A0A4U8Q722"/>
<dbReference type="EMBL" id="QGQD01000057">
    <property type="protein sequence ID" value="TLD00299.1"/>
    <property type="molecule type" value="Genomic_DNA"/>
</dbReference>
<dbReference type="Gene3D" id="3.20.20.450">
    <property type="entry name" value="EAL domain"/>
    <property type="match status" value="1"/>
</dbReference>
<dbReference type="InterPro" id="IPR001633">
    <property type="entry name" value="EAL_dom"/>
</dbReference>
<evidence type="ECO:0000256" key="3">
    <source>
        <dbReference type="ARBA" id="ARBA00022475"/>
    </source>
</evidence>
<proteinExistence type="predicted"/>
<comment type="subcellular location">
    <subcellularLocation>
        <location evidence="1">Cell membrane</location>
        <topology evidence="1">Multi-pass membrane protein</topology>
    </subcellularLocation>
</comment>
<keyword evidence="2" id="KW-0813">Transport</keyword>
<name>A0A4U8Q722_9FIRM</name>
<dbReference type="InterPro" id="IPR003352">
    <property type="entry name" value="PTS_EIIC"/>
</dbReference>
<feature type="transmembrane region" description="Helical" evidence="8">
    <location>
        <begin position="273"/>
        <end position="294"/>
    </location>
</feature>
<dbReference type="OrthoDB" id="1641940at2"/>
<dbReference type="SUPFAM" id="SSF141868">
    <property type="entry name" value="EAL domain-like"/>
    <property type="match status" value="1"/>
</dbReference>
<dbReference type="GO" id="GO:0008982">
    <property type="term" value="F:protein-N(PI)-phosphohistidine-sugar phosphotransferase activity"/>
    <property type="evidence" value="ECO:0007669"/>
    <property type="project" value="InterPro"/>
</dbReference>
<feature type="domain" description="EAL" evidence="9">
    <location>
        <begin position="444"/>
        <end position="697"/>
    </location>
</feature>
<keyword evidence="6 8" id="KW-1133">Transmembrane helix</keyword>
<dbReference type="Pfam" id="PF02378">
    <property type="entry name" value="PTS_EIIC"/>
    <property type="match status" value="1"/>
</dbReference>
<reference evidence="11 12" key="1">
    <citation type="journal article" date="2019" name="Anaerobe">
        <title>Detection of Robinsoniella peoriensis in multiple bone samples of a trauma patient.</title>
        <authorList>
            <person name="Schrottner P."/>
            <person name="Hartwich K."/>
            <person name="Bunk B."/>
            <person name="Schober I."/>
            <person name="Helbig S."/>
            <person name="Rudolph W.W."/>
            <person name="Gunzer F."/>
        </authorList>
    </citation>
    <scope>NUCLEOTIDE SEQUENCE [LARGE SCALE GENOMIC DNA]</scope>
    <source>
        <strain evidence="11 12">DSM 106044</strain>
    </source>
</reference>
<dbReference type="PANTHER" id="PTHR33989">
    <property type="match status" value="1"/>
</dbReference>
<dbReference type="SMART" id="SM00052">
    <property type="entry name" value="EAL"/>
    <property type="match status" value="1"/>
</dbReference>
<dbReference type="GO" id="GO:0009401">
    <property type="term" value="P:phosphoenolpyruvate-dependent sugar phosphotransferase system"/>
    <property type="evidence" value="ECO:0007669"/>
    <property type="project" value="InterPro"/>
</dbReference>
<evidence type="ECO:0000256" key="7">
    <source>
        <dbReference type="ARBA" id="ARBA00023136"/>
    </source>
</evidence>
<evidence type="ECO:0000256" key="5">
    <source>
        <dbReference type="ARBA" id="ARBA00022692"/>
    </source>
</evidence>
<evidence type="ECO:0000256" key="6">
    <source>
        <dbReference type="ARBA" id="ARBA00022989"/>
    </source>
</evidence>
<dbReference type="PROSITE" id="PS51105">
    <property type="entry name" value="PTS_EIIC_TYPE_3"/>
    <property type="match status" value="1"/>
</dbReference>
<keyword evidence="12" id="KW-1185">Reference proteome</keyword>
<keyword evidence="5 8" id="KW-0812">Transmembrane</keyword>
<evidence type="ECO:0000256" key="8">
    <source>
        <dbReference type="SAM" id="Phobius"/>
    </source>
</evidence>
<sequence length="698" mass="78139">MKMKKRMKLHSSLYGLAIKQGLSLAIPFLLIGSFALLLNTFPWEAYQNMIQGVLDGKLVEFFTVIYNITLGSLALILIFTISISIGKLFGKEDLNFYPAIAICSYLAFIGGLQNQKEHIFGAEWVFTAMFITVLSCAMFRQGMNFYNKFEKLHTIGADYIFNQAMRSLLPSVVIIILFTALGIGLRVLMGDGNIMNFGSYLFLQLFEKIGGNILGVILYIFFSHLLWFFGIHGTNTLDAVAKRLFERGIDVNQALIASGGQPTEIFSKTFLDVFVFIGGCGTALCLIIALFIVAKKSHNKRLAQFSCVPVLFNISEIVVFGFPVIFNPIMIIPFILTPIVMAVISSIVMGLGFVPLVTHSVEWTSPVLLSGYTATGSVAGSILQLVNIAVGVFIYIPFVKRSEKRQTEDFTNEVLMIQKDMQVGEEKGRIPGFLSNSYEYNYAAKTLAVDLNNAMKRSHLKLFYQVQVQRDGAVYGGEALLRWKHPVAGYISPPLLISLAAQSGFLSSLGYYIIEEACRNIEEIQKVYEKPIHISVNLSPHQLEEEDFVEKVREIVGKYTLGNVILVFEITERALFSTTAVMINRIEQLRAMGIQISMDDFGMGHSSLTYLQENVFEEVKLDGSLVKQLMNNKRSENIVLGIIQMAKSLHFKVVAEFVETEEQRDVLARLGCNIYQGYLYGKAEQLEVFLEYLQSTNG</sequence>
<keyword evidence="4" id="KW-0762">Sugar transport</keyword>
<dbReference type="RefSeq" id="WP_027295155.1">
    <property type="nucleotide sequence ID" value="NZ_CABMJZ010000140.1"/>
</dbReference>
<keyword evidence="3" id="KW-1003">Cell membrane</keyword>
<evidence type="ECO:0000313" key="11">
    <source>
        <dbReference type="EMBL" id="TLD00299.1"/>
    </source>
</evidence>
<dbReference type="STRING" id="180332.GCA_000797495_03564"/>
<organism evidence="11 12">
    <name type="scientific">Robinsoniella peoriensis</name>
    <dbReference type="NCBI Taxonomy" id="180332"/>
    <lineage>
        <taxon>Bacteria</taxon>
        <taxon>Bacillati</taxon>
        <taxon>Bacillota</taxon>
        <taxon>Clostridia</taxon>
        <taxon>Lachnospirales</taxon>
        <taxon>Lachnospiraceae</taxon>
        <taxon>Robinsoniella</taxon>
    </lineage>
</organism>
<feature type="transmembrane region" description="Helical" evidence="8">
    <location>
        <begin position="209"/>
        <end position="229"/>
    </location>
</feature>
<feature type="domain" description="PTS EIIC type-3" evidence="10">
    <location>
        <begin position="1"/>
        <end position="398"/>
    </location>
</feature>
<dbReference type="InterPro" id="IPR051088">
    <property type="entry name" value="PTS_Sugar-EIIC/EIIB"/>
</dbReference>
<accession>A0A4U8Q722</accession>
<feature type="transmembrane region" description="Helical" evidence="8">
    <location>
        <begin position="339"/>
        <end position="358"/>
    </location>
</feature>
<evidence type="ECO:0000313" key="12">
    <source>
        <dbReference type="Proteomes" id="UP000306509"/>
    </source>
</evidence>
<evidence type="ECO:0000259" key="9">
    <source>
        <dbReference type="PROSITE" id="PS50883"/>
    </source>
</evidence>
<feature type="transmembrane region" description="Helical" evidence="8">
    <location>
        <begin position="21"/>
        <end position="41"/>
    </location>
</feature>
<dbReference type="InterPro" id="IPR004501">
    <property type="entry name" value="PTS_EIIC_3"/>
</dbReference>
<evidence type="ECO:0000259" key="10">
    <source>
        <dbReference type="PROSITE" id="PS51105"/>
    </source>
</evidence>
<dbReference type="GO" id="GO:0005886">
    <property type="term" value="C:plasma membrane"/>
    <property type="evidence" value="ECO:0007669"/>
    <property type="project" value="UniProtKB-SubCell"/>
</dbReference>
<feature type="transmembrane region" description="Helical" evidence="8">
    <location>
        <begin position="61"/>
        <end position="82"/>
    </location>
</feature>
<evidence type="ECO:0000256" key="1">
    <source>
        <dbReference type="ARBA" id="ARBA00004651"/>
    </source>
</evidence>
<feature type="transmembrane region" description="Helical" evidence="8">
    <location>
        <begin position="94"/>
        <end position="113"/>
    </location>
</feature>
<dbReference type="PANTHER" id="PTHR33989:SF4">
    <property type="entry name" value="PTS SYSTEM N,N'-DIACETYLCHITOBIOSE-SPECIFIC EIIC COMPONENT"/>
    <property type="match status" value="1"/>
</dbReference>
<keyword evidence="7 8" id="KW-0472">Membrane</keyword>
<dbReference type="InterPro" id="IPR035919">
    <property type="entry name" value="EAL_sf"/>
</dbReference>
<evidence type="ECO:0000256" key="2">
    <source>
        <dbReference type="ARBA" id="ARBA00022448"/>
    </source>
</evidence>
<dbReference type="Pfam" id="PF00563">
    <property type="entry name" value="EAL"/>
    <property type="match status" value="1"/>
</dbReference>
<dbReference type="PROSITE" id="PS50883">
    <property type="entry name" value="EAL"/>
    <property type="match status" value="1"/>
</dbReference>
<feature type="transmembrane region" description="Helical" evidence="8">
    <location>
        <begin position="378"/>
        <end position="398"/>
    </location>
</feature>
<evidence type="ECO:0000256" key="4">
    <source>
        <dbReference type="ARBA" id="ARBA00022597"/>
    </source>
</evidence>
<feature type="transmembrane region" description="Helical" evidence="8">
    <location>
        <begin position="168"/>
        <end position="189"/>
    </location>
</feature>
<dbReference type="Proteomes" id="UP000306509">
    <property type="component" value="Unassembled WGS sequence"/>
</dbReference>